<sequence length="735" mass="84138">MLKLLPGVSDPDHLSATSKKTARLSRSLCAVTLPFLLLWLLLFSSTADAGSRRLTISIHASPQLMASAPAKIAVDDTLQLLQRVFPQSDVTLNRDGAVILQLPDRTTPTAAGKVPDQRYRWSSSRQGARTVLHLQATTPEGVSAGLYGLLQEQLKIRFVHPRQTIFPRYRAWPLPAVFSFSGQPRFRHQGFHLHTLHPMELTEQLHDPLHPGGFEDIAAYLDWLARNGQNSFQFFLLREVDRAAWPSHARRMVAYAHGRGIRCGVEISLAMLQQQAFQAITLLKPLPTHRRQVEQTLGWLFQVPWDFITLESMMGEHLPLISRLLPSAQRHLEQLVEQQYGRPLLYATHVIRGKGEEKVRRPLHPASGILIHTVMCYSASEDKAPVYGNRNQCFMLEAAKAEVSGRQTWYWPESSYWVGFDSSVPLLLLPYLDSRWDDINLMGKVGVHGHLTFSTGWEWGYWLVDWSIARWSWQYRDNGRLRGTSPLSRLAELLPDRKLSRQWQQALQLQNRFLKQQELLRYLAAATPFSELPAPFDLPFQPAPEFSYRWLLHDADDTASVALLNGPVADLRSYAQQMAAVTDRLAARISRLRRNNSVDEGPLALAQEFCDALQMTALRAQHRSLTLQALIVKHRDALGGQQESDRLLLQARLVRQNALQLVHQRELQYRYPVELLARQRPSLTAYPFGYLYPVSGLIFWQREEEQVRHERFDPLFMKLWDIRRTLGLGSAFTHN</sequence>
<protein>
    <submittedName>
        <fullName evidence="1">Uncharacterized protein</fullName>
    </submittedName>
</protein>
<dbReference type="Proteomes" id="UP000190102">
    <property type="component" value="Unassembled WGS sequence"/>
</dbReference>
<name>A0A1T4MER7_9BACT</name>
<accession>A0A1T4MER7</accession>
<gene>
    <name evidence="1" type="ORF">SAMN02745119_01253</name>
</gene>
<proteinExistence type="predicted"/>
<dbReference type="EMBL" id="FUWR01000005">
    <property type="protein sequence ID" value="SJZ65268.1"/>
    <property type="molecule type" value="Genomic_DNA"/>
</dbReference>
<dbReference type="AlphaFoldDB" id="A0A1T4MER7"/>
<evidence type="ECO:0000313" key="2">
    <source>
        <dbReference type="Proteomes" id="UP000190102"/>
    </source>
</evidence>
<dbReference type="RefSeq" id="WP_244161365.1">
    <property type="nucleotide sequence ID" value="NZ_FUWR01000005.1"/>
</dbReference>
<dbReference type="STRING" id="115783.SAMN02745119_01253"/>
<reference evidence="2" key="1">
    <citation type="submission" date="2017-02" db="EMBL/GenBank/DDBJ databases">
        <authorList>
            <person name="Varghese N."/>
            <person name="Submissions S."/>
        </authorList>
    </citation>
    <scope>NUCLEOTIDE SEQUENCE [LARGE SCALE GENOMIC DNA]</scope>
    <source>
        <strain evidence="2">ATCC BAA-34</strain>
    </source>
</reference>
<keyword evidence="2" id="KW-1185">Reference proteome</keyword>
<evidence type="ECO:0000313" key="1">
    <source>
        <dbReference type="EMBL" id="SJZ65268.1"/>
    </source>
</evidence>
<organism evidence="1 2">
    <name type="scientific">Trichlorobacter thiogenes</name>
    <dbReference type="NCBI Taxonomy" id="115783"/>
    <lineage>
        <taxon>Bacteria</taxon>
        <taxon>Pseudomonadati</taxon>
        <taxon>Thermodesulfobacteriota</taxon>
        <taxon>Desulfuromonadia</taxon>
        <taxon>Geobacterales</taxon>
        <taxon>Geobacteraceae</taxon>
        <taxon>Trichlorobacter</taxon>
    </lineage>
</organism>